<evidence type="ECO:0000313" key="2">
    <source>
        <dbReference type="EMBL" id="CAH7668335.1"/>
    </source>
</evidence>
<evidence type="ECO:0008006" key="4">
    <source>
        <dbReference type="Google" id="ProtNLM"/>
    </source>
</evidence>
<feature type="signal peptide" evidence="1">
    <location>
        <begin position="1"/>
        <end position="21"/>
    </location>
</feature>
<comment type="caution">
    <text evidence="2">The sequence shown here is derived from an EMBL/GenBank/DDBJ whole genome shotgun (WGS) entry which is preliminary data.</text>
</comment>
<dbReference type="InterPro" id="IPR018803">
    <property type="entry name" value="Ish1/Msc1-like"/>
</dbReference>
<dbReference type="EMBL" id="CALTRL010000491">
    <property type="protein sequence ID" value="CAH7668335.1"/>
    <property type="molecule type" value="Genomic_DNA"/>
</dbReference>
<dbReference type="Pfam" id="PF10281">
    <property type="entry name" value="Ish1"/>
    <property type="match status" value="1"/>
</dbReference>
<evidence type="ECO:0000313" key="3">
    <source>
        <dbReference type="Proteomes" id="UP001153365"/>
    </source>
</evidence>
<feature type="chain" id="PRO_5043829920" description="Secreted protein" evidence="1">
    <location>
        <begin position="22"/>
        <end position="243"/>
    </location>
</feature>
<keyword evidence="3" id="KW-1185">Reference proteome</keyword>
<gene>
    <name evidence="2" type="ORF">PPACK8108_LOCUS2831</name>
</gene>
<proteinExistence type="predicted"/>
<accession>A0AAV0AME9</accession>
<organism evidence="2 3">
    <name type="scientific">Phakopsora pachyrhizi</name>
    <name type="common">Asian soybean rust disease fungus</name>
    <dbReference type="NCBI Taxonomy" id="170000"/>
    <lineage>
        <taxon>Eukaryota</taxon>
        <taxon>Fungi</taxon>
        <taxon>Dikarya</taxon>
        <taxon>Basidiomycota</taxon>
        <taxon>Pucciniomycotina</taxon>
        <taxon>Pucciniomycetes</taxon>
        <taxon>Pucciniales</taxon>
        <taxon>Phakopsoraceae</taxon>
        <taxon>Phakopsora</taxon>
    </lineage>
</organism>
<sequence>MSSILGIALLALLLIPSQALALFNKQPEYNNWSNSQDEKWLTDHKIPNPGNLDSNGLLDLDNYHDTSKFLRDSAIGAQEVLQKNSDSLFSSWTDSHLQDFLLNHGVVSPANKLEELIRASKRYLYSGTKSASLIASAATDAASNAGSAAYIKAADATRNAGLAAYDAADSTANSTGSAAYNAAANVGSDSYDATSNPGKSAYNVVSKGADAVAWAPQQLYDYLSENYDNTKNVMFTAAAGIMN</sequence>
<dbReference type="AlphaFoldDB" id="A0AAV0AME9"/>
<dbReference type="Proteomes" id="UP001153365">
    <property type="component" value="Unassembled WGS sequence"/>
</dbReference>
<name>A0AAV0AME9_PHAPC</name>
<keyword evidence="1" id="KW-0732">Signal</keyword>
<reference evidence="2" key="1">
    <citation type="submission" date="2022-06" db="EMBL/GenBank/DDBJ databases">
        <authorList>
            <consortium name="SYNGENTA / RWTH Aachen University"/>
        </authorList>
    </citation>
    <scope>NUCLEOTIDE SEQUENCE</scope>
</reference>
<evidence type="ECO:0000256" key="1">
    <source>
        <dbReference type="SAM" id="SignalP"/>
    </source>
</evidence>
<protein>
    <recommendedName>
        <fullName evidence="4">Secreted protein</fullName>
    </recommendedName>
</protein>